<dbReference type="PANTHER" id="PTHR40053:SF1">
    <property type="entry name" value="SPORULATION-CONTROL PROTEIN SPO0M"/>
    <property type="match status" value="1"/>
</dbReference>
<dbReference type="EMBL" id="JACEIQ010000015">
    <property type="protein sequence ID" value="MBA4495429.1"/>
    <property type="molecule type" value="Genomic_DNA"/>
</dbReference>
<keyword evidence="2" id="KW-1185">Reference proteome</keyword>
<dbReference type="RefSeq" id="WP_181752864.1">
    <property type="nucleotide sequence ID" value="NZ_JACEIQ010000015.1"/>
</dbReference>
<accession>A0A7W1WSV1</accession>
<protein>
    <submittedName>
        <fullName evidence="1">Sporulation protein</fullName>
    </submittedName>
</protein>
<sequence length="248" mass="28773">MVLYKSLASMGIGAARVDTRLEKSQFQPGDSVRGEVHVRGGNIEQQIDDIYLYLVVDITKNSKKTPYVMKKYHLSKSFTIQPGELKNIKFEFTLPMELPMSSGSFPVYFKTGLDIKMGIDPSDTDKIEVFPTPLVQKLLKQFEDAGFILYRIHNEHDPEQKPHPFFQMFQFRPTGRYHGYVDELNVIFHVTDTDINMDVEMIRSARVLNSSFSWEYDNPNGTLHINNQKMSEDPIHKIQEMLNRKTLY</sequence>
<dbReference type="AlphaFoldDB" id="A0A7W1WSV1"/>
<dbReference type="Proteomes" id="UP000535491">
    <property type="component" value="Unassembled WGS sequence"/>
</dbReference>
<organism evidence="1 2">
    <name type="scientific">Paenactinomyces guangxiensis</name>
    <dbReference type="NCBI Taxonomy" id="1490290"/>
    <lineage>
        <taxon>Bacteria</taxon>
        <taxon>Bacillati</taxon>
        <taxon>Bacillota</taxon>
        <taxon>Bacilli</taxon>
        <taxon>Bacillales</taxon>
        <taxon>Thermoactinomycetaceae</taxon>
        <taxon>Paenactinomyces</taxon>
    </lineage>
</organism>
<name>A0A7W1WSV1_9BACL</name>
<evidence type="ECO:0000313" key="2">
    <source>
        <dbReference type="Proteomes" id="UP000535491"/>
    </source>
</evidence>
<dbReference type="Pfam" id="PF07070">
    <property type="entry name" value="Spo0M"/>
    <property type="match status" value="1"/>
</dbReference>
<evidence type="ECO:0000313" key="1">
    <source>
        <dbReference type="EMBL" id="MBA4495429.1"/>
    </source>
</evidence>
<dbReference type="PANTHER" id="PTHR40053">
    <property type="entry name" value="SPORULATION-CONTROL PROTEIN SPO0M"/>
    <property type="match status" value="1"/>
</dbReference>
<reference evidence="1 2" key="1">
    <citation type="submission" date="2020-07" db="EMBL/GenBank/DDBJ databases">
        <authorList>
            <person name="Feng H."/>
        </authorList>
    </citation>
    <scope>NUCLEOTIDE SEQUENCE [LARGE SCALE GENOMIC DNA]</scope>
    <source>
        <strain evidence="2">s-10</strain>
    </source>
</reference>
<comment type="caution">
    <text evidence="1">The sequence shown here is derived from an EMBL/GenBank/DDBJ whole genome shotgun (WGS) entry which is preliminary data.</text>
</comment>
<dbReference type="InterPro" id="IPR009776">
    <property type="entry name" value="Spore_0_M"/>
</dbReference>
<proteinExistence type="predicted"/>
<gene>
    <name evidence="1" type="ORF">H1191_14065</name>
</gene>